<evidence type="ECO:0000313" key="1">
    <source>
        <dbReference type="EMBL" id="CAL1266392.1"/>
    </source>
</evidence>
<evidence type="ECO:0000313" key="2">
    <source>
        <dbReference type="Proteomes" id="UP001497382"/>
    </source>
</evidence>
<dbReference type="EMBL" id="CAXIEN010000023">
    <property type="protein sequence ID" value="CAL1266392.1"/>
    <property type="molecule type" value="Genomic_DNA"/>
</dbReference>
<sequence>MGCFFLPVVAEDSDLYQINTVFILLASKDPQVSVRALSKLKEVAAVHFSF</sequence>
<name>A0AAV1Z4H1_9ARAC</name>
<protein>
    <submittedName>
        <fullName evidence="1">Uncharacterized protein</fullName>
    </submittedName>
</protein>
<dbReference type="Proteomes" id="UP001497382">
    <property type="component" value="Unassembled WGS sequence"/>
</dbReference>
<organism evidence="1 2">
    <name type="scientific">Larinioides sclopetarius</name>
    <dbReference type="NCBI Taxonomy" id="280406"/>
    <lineage>
        <taxon>Eukaryota</taxon>
        <taxon>Metazoa</taxon>
        <taxon>Ecdysozoa</taxon>
        <taxon>Arthropoda</taxon>
        <taxon>Chelicerata</taxon>
        <taxon>Arachnida</taxon>
        <taxon>Araneae</taxon>
        <taxon>Araneomorphae</taxon>
        <taxon>Entelegynae</taxon>
        <taxon>Araneoidea</taxon>
        <taxon>Araneidae</taxon>
        <taxon>Larinioides</taxon>
    </lineage>
</organism>
<accession>A0AAV1Z4H1</accession>
<proteinExistence type="predicted"/>
<keyword evidence="2" id="KW-1185">Reference proteome</keyword>
<comment type="caution">
    <text evidence="1">The sequence shown here is derived from an EMBL/GenBank/DDBJ whole genome shotgun (WGS) entry which is preliminary data.</text>
</comment>
<reference evidence="1 2" key="1">
    <citation type="submission" date="2024-04" db="EMBL/GenBank/DDBJ databases">
        <authorList>
            <person name="Rising A."/>
            <person name="Reimegard J."/>
            <person name="Sonavane S."/>
            <person name="Akerstrom W."/>
            <person name="Nylinder S."/>
            <person name="Hedman E."/>
            <person name="Kallberg Y."/>
        </authorList>
    </citation>
    <scope>NUCLEOTIDE SEQUENCE [LARGE SCALE GENOMIC DNA]</scope>
</reference>
<gene>
    <name evidence="1" type="ORF">LARSCL_LOCUS3068</name>
</gene>
<dbReference type="AlphaFoldDB" id="A0AAV1Z4H1"/>